<dbReference type="Proteomes" id="UP000182444">
    <property type="component" value="Chromosome 1F"/>
</dbReference>
<sequence length="1463" mass="160947">MGEFHINLIPTYDDAHNLTDDLQSVSSSPYSVTVPKNRLRSRSDLSEVADRSVSTGALERLVPNPNKIRVDRRVVSDTNGDSNANSGPSLTHHLSHANLNTYNNNSSTNNLQTPQKLKSSVSYSSLHRTPNNNNFDTSFQSLQSEQSFHTAPSPDGVLSSSPNETRLKFQKSRDILRQGAPSPLNLTPGNRSVNATSPHPPTPSAYLFENDSSHKNQEQPSKQSPIQYSSPHPIGNAISWKADEPNNWTLDRVLMFLDLYQFGPDWAQTFTERNIVEGRFLELVSYQKLKALGHLSLNNGEVDTSPSRFIHILRKTLNRGTSSGTIDVDALNSSQSSDGTTGRHAATSSPQAFTSPQMGSPVISQNSPVPHHSPAPSEPPPPPPPPTNSASSPAPHRNSAPPPPTSTPSAVQAKAHIPNSPSTSSLTSPLVPTTSAPADKITPRPLKTNRPQRPMTAYEGLYRTMKSPVSPSGNFFRRTHHKSSSSESSILGEDGLPKEEERKSRNLFSRLRRRDRSSSKNRNSTIPPSPVDHDGAASLYSNESKDKTSSPTLTSSSGWAPPKPPKVPIPNPTYNPPPLPPRSGSQQTPTSASTHHSSLSGFSVNSQPAPSTPLDRYFTITQNDRMILVTLDNVHFVAADLKNVLSVPQATDVIAKALGLNTHDLRFRLTDVGSEASEKLDEEALSYFFSDNKVMLSNYKLLVESASPSATLAPAVAAQTSSSVTSSPGKSIYSLETPSGGTKYPATPSYLYTKTQEPPGDYFSSQPPSKPTRQPSQSSIQTASDDQDSFKVIRPPPKKEINFDNRRSSPYDTLSRNTSFVARREAPRRPESSSSVRVRSTAVNSYTPGESEKFIPRPYHGGSNRLVMRKPVSAASSPVDQQSNDPTAATTAVSAAPQPSRLNPKLSGNFTFGRSGLKFKVPNYQDKLQRRSTSSSVRVAPEQNFQENDISFDDIQFDDDDDESDDGLWSKKLTKPTEAVSSTVSSTRSSTSSSSDVWAVRPPAEVVYDNLERFFPNADLDKPIIDDVESPPTSPDKRETLDYVKPRSMIIDQSQNDRKATITPLTSKIKEEGTLEKEEKTPAAKFSRKTGTSRIKSIRVVAREASEARKRFSTSSTKSTMTNPALLRRRSTKMWGQKVVEATPNQIKKGHISTVRDQRGHLKKFVWVKGELIGVGTFGKVYLALNATTGDMMAVKQVEVRNKAAAEVGVGALHAEVGTMKNLDHFNIVQYLGFETMQDHTYNLFLEYVPGGSVGSCLRNHGRFEENIVRFLTRQILEGLAYLHGCGILHRDLKSDNLLLDLDGVCKISDFGISKKSRDIYSNDAEMSMQGTIFWMAPEVIHNVIHNEKQGYSAKVDIWSLGCVVLEMFAGRRPWSNDEAIGAMYKLGNSRLAPPIPEDTKTFVSEDAKDFLDKCFIIDPEQRPTAQQLLDHPFCTLSQDFNFLDTSLAKVIRFNDKRPIQES</sequence>
<dbReference type="InterPro" id="IPR000719">
    <property type="entry name" value="Prot_kinase_dom"/>
</dbReference>
<feature type="compositionally biased region" description="Polar residues" evidence="6">
    <location>
        <begin position="763"/>
        <end position="784"/>
    </location>
</feature>
<dbReference type="SMART" id="SM00220">
    <property type="entry name" value="S_TKc"/>
    <property type="match status" value="1"/>
</dbReference>
<feature type="region of interest" description="Disordered" evidence="6">
    <location>
        <begin position="320"/>
        <end position="610"/>
    </location>
</feature>
<feature type="region of interest" description="Disordered" evidence="6">
    <location>
        <begin position="72"/>
        <end position="91"/>
    </location>
</feature>
<keyword evidence="2 5" id="KW-0547">Nucleotide-binding</keyword>
<feature type="region of interest" description="Disordered" evidence="6">
    <location>
        <begin position="99"/>
        <end position="163"/>
    </location>
</feature>
<dbReference type="PROSITE" id="PS50011">
    <property type="entry name" value="PROTEIN_KINASE_DOM"/>
    <property type="match status" value="1"/>
</dbReference>
<dbReference type="VEuPathDB" id="FungiDB:YALI0_F08855g"/>
<feature type="compositionally biased region" description="Low complexity" evidence="6">
    <location>
        <begin position="887"/>
        <end position="896"/>
    </location>
</feature>
<feature type="compositionally biased region" description="Polar residues" evidence="6">
    <location>
        <begin position="810"/>
        <end position="820"/>
    </location>
</feature>
<evidence type="ECO:0000256" key="5">
    <source>
        <dbReference type="PROSITE-ProRule" id="PRU10141"/>
    </source>
</evidence>
<dbReference type="PANTHER" id="PTHR48016">
    <property type="entry name" value="MAP KINASE KINASE KINASE SSK2-RELATED-RELATED"/>
    <property type="match status" value="1"/>
</dbReference>
<evidence type="ECO:0000256" key="1">
    <source>
        <dbReference type="ARBA" id="ARBA00022679"/>
    </source>
</evidence>
<feature type="compositionally biased region" description="Polar residues" evidence="6">
    <location>
        <begin position="320"/>
        <end position="366"/>
    </location>
</feature>
<feature type="compositionally biased region" description="Basic and acidic residues" evidence="6">
    <location>
        <begin position="822"/>
        <end position="831"/>
    </location>
</feature>
<feature type="compositionally biased region" description="Polar residues" evidence="6">
    <location>
        <begin position="549"/>
        <end position="558"/>
    </location>
</feature>
<feature type="compositionally biased region" description="Polar residues" evidence="6">
    <location>
        <begin position="218"/>
        <end position="230"/>
    </location>
</feature>
<dbReference type="eggNOG" id="KOG0198">
    <property type="taxonomic scope" value="Eukaryota"/>
</dbReference>
<feature type="compositionally biased region" description="Pro residues" evidence="6">
    <location>
        <begin position="371"/>
        <end position="387"/>
    </location>
</feature>
<dbReference type="SUPFAM" id="SSF56112">
    <property type="entry name" value="Protein kinase-like (PK-like)"/>
    <property type="match status" value="1"/>
</dbReference>
<feature type="region of interest" description="Disordered" evidence="6">
    <location>
        <begin position="177"/>
        <end position="232"/>
    </location>
</feature>
<feature type="region of interest" description="Disordered" evidence="6">
    <location>
        <begin position="719"/>
        <end position="907"/>
    </location>
</feature>
<gene>
    <name evidence="8" type="ORF">YALI1_F12365g</name>
</gene>
<dbReference type="PROSITE" id="PS00108">
    <property type="entry name" value="PROTEIN_KINASE_ST"/>
    <property type="match status" value="1"/>
</dbReference>
<protein>
    <recommendedName>
        <fullName evidence="7">Protein kinase domain-containing protein</fullName>
    </recommendedName>
</protein>
<feature type="compositionally biased region" description="Acidic residues" evidence="6">
    <location>
        <begin position="950"/>
        <end position="966"/>
    </location>
</feature>
<organism evidence="8 9">
    <name type="scientific">Yarrowia lipolytica</name>
    <name type="common">Candida lipolytica</name>
    <dbReference type="NCBI Taxonomy" id="4952"/>
    <lineage>
        <taxon>Eukaryota</taxon>
        <taxon>Fungi</taxon>
        <taxon>Dikarya</taxon>
        <taxon>Ascomycota</taxon>
        <taxon>Saccharomycotina</taxon>
        <taxon>Dipodascomycetes</taxon>
        <taxon>Dipodascales</taxon>
        <taxon>Dipodascales incertae sedis</taxon>
        <taxon>Yarrowia</taxon>
    </lineage>
</organism>
<dbReference type="VEuPathDB" id="FungiDB:YALI1_F12365g"/>
<dbReference type="FunFam" id="1.10.510.10:FF:000182">
    <property type="entry name" value="MAP kinase kinase kinase mkh1"/>
    <property type="match status" value="1"/>
</dbReference>
<feature type="compositionally biased region" description="Polar residues" evidence="6">
    <location>
        <begin position="112"/>
        <end position="150"/>
    </location>
</feature>
<evidence type="ECO:0000256" key="2">
    <source>
        <dbReference type="ARBA" id="ARBA00022741"/>
    </source>
</evidence>
<evidence type="ECO:0000256" key="4">
    <source>
        <dbReference type="ARBA" id="ARBA00022840"/>
    </source>
</evidence>
<evidence type="ECO:0000256" key="6">
    <source>
        <dbReference type="SAM" id="MobiDB-lite"/>
    </source>
</evidence>
<dbReference type="Pfam" id="PF00069">
    <property type="entry name" value="Pkinase"/>
    <property type="match status" value="1"/>
</dbReference>
<feature type="compositionally biased region" description="Low complexity" evidence="6">
    <location>
        <begin position="420"/>
        <end position="438"/>
    </location>
</feature>
<dbReference type="InterPro" id="IPR008271">
    <property type="entry name" value="Ser/Thr_kinase_AS"/>
</dbReference>
<dbReference type="GO" id="GO:0005524">
    <property type="term" value="F:ATP binding"/>
    <property type="evidence" value="ECO:0007669"/>
    <property type="project" value="UniProtKB-UniRule"/>
</dbReference>
<reference evidence="8 9" key="1">
    <citation type="journal article" date="2016" name="PLoS ONE">
        <title>Sequence Assembly of Yarrowia lipolytica Strain W29/CLIB89 Shows Transposable Element Diversity.</title>
        <authorList>
            <person name="Magnan C."/>
            <person name="Yu J."/>
            <person name="Chang I."/>
            <person name="Jahn E."/>
            <person name="Kanomata Y."/>
            <person name="Wu J."/>
            <person name="Zeller M."/>
            <person name="Oakes M."/>
            <person name="Baldi P."/>
            <person name="Sandmeyer S."/>
        </authorList>
    </citation>
    <scope>NUCLEOTIDE SEQUENCE [LARGE SCALE GENOMIC DNA]</scope>
    <source>
        <strain evidence="9">CLIB89(W29)</strain>
    </source>
</reference>
<dbReference type="InterPro" id="IPR017441">
    <property type="entry name" value="Protein_kinase_ATP_BS"/>
</dbReference>
<feature type="compositionally biased region" description="Low complexity" evidence="6">
    <location>
        <begin position="719"/>
        <end position="728"/>
    </location>
</feature>
<feature type="compositionally biased region" description="Basic and acidic residues" evidence="6">
    <location>
        <begin position="797"/>
        <end position="809"/>
    </location>
</feature>
<feature type="region of interest" description="Disordered" evidence="6">
    <location>
        <begin position="923"/>
        <end position="997"/>
    </location>
</feature>
<dbReference type="GO" id="GO:0004672">
    <property type="term" value="F:protein kinase activity"/>
    <property type="evidence" value="ECO:0007669"/>
    <property type="project" value="InterPro"/>
</dbReference>
<evidence type="ECO:0000313" key="9">
    <source>
        <dbReference type="Proteomes" id="UP000182444"/>
    </source>
</evidence>
<feature type="compositionally biased region" description="Low complexity" evidence="6">
    <location>
        <begin position="980"/>
        <end position="995"/>
    </location>
</feature>
<accession>A0A1D8NMJ9</accession>
<dbReference type="InterPro" id="IPR011009">
    <property type="entry name" value="Kinase-like_dom_sf"/>
</dbReference>
<feature type="compositionally biased region" description="Polar residues" evidence="6">
    <location>
        <begin position="583"/>
        <end position="609"/>
    </location>
</feature>
<feature type="compositionally biased region" description="Polar residues" evidence="6">
    <location>
        <begin position="184"/>
        <end position="197"/>
    </location>
</feature>
<proteinExistence type="predicted"/>
<dbReference type="PROSITE" id="PS00107">
    <property type="entry name" value="PROTEIN_KINASE_ATP"/>
    <property type="match status" value="1"/>
</dbReference>
<feature type="compositionally biased region" description="Polar residues" evidence="6">
    <location>
        <begin position="931"/>
        <end position="948"/>
    </location>
</feature>
<dbReference type="InterPro" id="IPR050538">
    <property type="entry name" value="MAP_kinase_kinase_kinase"/>
</dbReference>
<dbReference type="PANTHER" id="PTHR48016:SF48">
    <property type="entry name" value="SERINE_THREONINE-PROTEIN KINASE BCK1_SLK1_SSP31"/>
    <property type="match status" value="1"/>
</dbReference>
<dbReference type="GeneID" id="2908231"/>
<dbReference type="GO" id="GO:0000165">
    <property type="term" value="P:MAPK cascade"/>
    <property type="evidence" value="ECO:0007669"/>
    <property type="project" value="UniProtKB-ARBA"/>
</dbReference>
<keyword evidence="4 5" id="KW-0067">ATP-binding</keyword>
<feature type="compositionally biased region" description="Low complexity" evidence="6">
    <location>
        <begin position="388"/>
        <end position="399"/>
    </location>
</feature>
<keyword evidence="1" id="KW-0808">Transferase</keyword>
<feature type="compositionally biased region" description="Pro residues" evidence="6">
    <location>
        <begin position="561"/>
        <end position="581"/>
    </location>
</feature>
<feature type="compositionally biased region" description="Low complexity" evidence="6">
    <location>
        <begin position="99"/>
        <end position="111"/>
    </location>
</feature>
<feature type="compositionally biased region" description="Polar residues" evidence="6">
    <location>
        <begin position="76"/>
        <end position="89"/>
    </location>
</feature>
<dbReference type="Gene3D" id="1.10.510.10">
    <property type="entry name" value="Transferase(Phosphotransferase) domain 1"/>
    <property type="match status" value="1"/>
</dbReference>
<name>A0A1D8NMJ9_YARLL</name>
<dbReference type="EMBL" id="CP017558">
    <property type="protein sequence ID" value="AOW06874.1"/>
    <property type="molecule type" value="Genomic_DNA"/>
</dbReference>
<feature type="binding site" evidence="5">
    <location>
        <position position="1196"/>
    </location>
    <ligand>
        <name>ATP</name>
        <dbReference type="ChEBI" id="CHEBI:30616"/>
    </ligand>
</feature>
<dbReference type="RefSeq" id="XP_505180.4">
    <property type="nucleotide sequence ID" value="XM_505180.4"/>
</dbReference>
<evidence type="ECO:0000313" key="8">
    <source>
        <dbReference type="EMBL" id="AOW06874.1"/>
    </source>
</evidence>
<feature type="compositionally biased region" description="Basic and acidic residues" evidence="6">
    <location>
        <begin position="495"/>
        <end position="504"/>
    </location>
</feature>
<feature type="domain" description="Protein kinase" evidence="7">
    <location>
        <begin position="1167"/>
        <end position="1435"/>
    </location>
</feature>
<keyword evidence="3" id="KW-0418">Kinase</keyword>
<evidence type="ECO:0000259" key="7">
    <source>
        <dbReference type="PROSITE" id="PS50011"/>
    </source>
</evidence>
<evidence type="ECO:0000256" key="3">
    <source>
        <dbReference type="ARBA" id="ARBA00022777"/>
    </source>
</evidence>
<dbReference type="KEGG" id="yli:2908231"/>
<feature type="compositionally biased region" description="Polar residues" evidence="6">
    <location>
        <begin position="874"/>
        <end position="886"/>
    </location>
</feature>